<proteinExistence type="predicted"/>
<gene>
    <name evidence="1" type="ORF">KP79_PYT18810</name>
</gene>
<accession>A0A210Q3J0</accession>
<dbReference type="EMBL" id="NEDP02005138">
    <property type="protein sequence ID" value="OWF43239.1"/>
    <property type="molecule type" value="Genomic_DNA"/>
</dbReference>
<comment type="caution">
    <text evidence="1">The sequence shown here is derived from an EMBL/GenBank/DDBJ whole genome shotgun (WGS) entry which is preliminary data.</text>
</comment>
<dbReference type="OrthoDB" id="1890922at2759"/>
<reference evidence="1 2" key="1">
    <citation type="journal article" date="2017" name="Nat. Ecol. Evol.">
        <title>Scallop genome provides insights into evolution of bilaterian karyotype and development.</title>
        <authorList>
            <person name="Wang S."/>
            <person name="Zhang J."/>
            <person name="Jiao W."/>
            <person name="Li J."/>
            <person name="Xun X."/>
            <person name="Sun Y."/>
            <person name="Guo X."/>
            <person name="Huan P."/>
            <person name="Dong B."/>
            <person name="Zhang L."/>
            <person name="Hu X."/>
            <person name="Sun X."/>
            <person name="Wang J."/>
            <person name="Zhao C."/>
            <person name="Wang Y."/>
            <person name="Wang D."/>
            <person name="Huang X."/>
            <person name="Wang R."/>
            <person name="Lv J."/>
            <person name="Li Y."/>
            <person name="Zhang Z."/>
            <person name="Liu B."/>
            <person name="Lu W."/>
            <person name="Hui Y."/>
            <person name="Liang J."/>
            <person name="Zhou Z."/>
            <person name="Hou R."/>
            <person name="Li X."/>
            <person name="Liu Y."/>
            <person name="Li H."/>
            <person name="Ning X."/>
            <person name="Lin Y."/>
            <person name="Zhao L."/>
            <person name="Xing Q."/>
            <person name="Dou J."/>
            <person name="Li Y."/>
            <person name="Mao J."/>
            <person name="Guo H."/>
            <person name="Dou H."/>
            <person name="Li T."/>
            <person name="Mu C."/>
            <person name="Jiang W."/>
            <person name="Fu Q."/>
            <person name="Fu X."/>
            <person name="Miao Y."/>
            <person name="Liu J."/>
            <person name="Yu Q."/>
            <person name="Li R."/>
            <person name="Liao H."/>
            <person name="Li X."/>
            <person name="Kong Y."/>
            <person name="Jiang Z."/>
            <person name="Chourrout D."/>
            <person name="Li R."/>
            <person name="Bao Z."/>
        </authorList>
    </citation>
    <scope>NUCLEOTIDE SEQUENCE [LARGE SCALE GENOMIC DNA]</scope>
    <source>
        <strain evidence="1 2">PY_sf001</strain>
    </source>
</reference>
<sequence>MTPSSDENDEVQLHVHMGNLCLGSIVSNMAKEGVISQEEYLGTNFPNHYLRKPADFKEPFTSALPEVRELGLELVSVKSIKDYLQHPTFDIVNKDEEEKLEYSRTIVASIYPWMHHVLSGGLSISRTEDEKQTVIDQFFTRLQTYAFDHSDHKPSLIYTQVVIKKAHIY</sequence>
<dbReference type="AlphaFoldDB" id="A0A210Q3J0"/>
<keyword evidence="2" id="KW-1185">Reference proteome</keyword>
<name>A0A210Q3J0_MIZYE</name>
<evidence type="ECO:0000313" key="2">
    <source>
        <dbReference type="Proteomes" id="UP000242188"/>
    </source>
</evidence>
<evidence type="ECO:0000313" key="1">
    <source>
        <dbReference type="EMBL" id="OWF43239.1"/>
    </source>
</evidence>
<dbReference type="Proteomes" id="UP000242188">
    <property type="component" value="Unassembled WGS sequence"/>
</dbReference>
<protein>
    <submittedName>
        <fullName evidence="1">Uncharacterized protein</fullName>
    </submittedName>
</protein>
<organism evidence="1 2">
    <name type="scientific">Mizuhopecten yessoensis</name>
    <name type="common">Japanese scallop</name>
    <name type="synonym">Patinopecten yessoensis</name>
    <dbReference type="NCBI Taxonomy" id="6573"/>
    <lineage>
        <taxon>Eukaryota</taxon>
        <taxon>Metazoa</taxon>
        <taxon>Spiralia</taxon>
        <taxon>Lophotrochozoa</taxon>
        <taxon>Mollusca</taxon>
        <taxon>Bivalvia</taxon>
        <taxon>Autobranchia</taxon>
        <taxon>Pteriomorphia</taxon>
        <taxon>Pectinida</taxon>
        <taxon>Pectinoidea</taxon>
        <taxon>Pectinidae</taxon>
        <taxon>Mizuhopecten</taxon>
    </lineage>
</organism>